<reference evidence="1" key="2">
    <citation type="submission" date="2020-05" db="EMBL/GenBank/DDBJ databases">
        <authorList>
            <person name="Kim H.-S."/>
            <person name="Proctor R.H."/>
            <person name="Brown D.W."/>
        </authorList>
    </citation>
    <scope>NUCLEOTIDE SEQUENCE</scope>
    <source>
        <strain evidence="1">NRRL 45417</strain>
    </source>
</reference>
<reference evidence="1" key="1">
    <citation type="journal article" date="2020" name="BMC Genomics">
        <title>Correction to: Identification and distribution of gene clusters required for synthesis of sphingolipid metabolism inhibitors in diverse species of the filamentous fungus Fusarium.</title>
        <authorList>
            <person name="Kim H.S."/>
            <person name="Lohmar J.M."/>
            <person name="Busman M."/>
            <person name="Brown D.W."/>
            <person name="Naumann T.A."/>
            <person name="Divon H.H."/>
            <person name="Lysoe E."/>
            <person name="Uhlig S."/>
            <person name="Proctor R.H."/>
        </authorList>
    </citation>
    <scope>NUCLEOTIDE SEQUENCE</scope>
    <source>
        <strain evidence="1">NRRL 45417</strain>
    </source>
</reference>
<proteinExistence type="predicted"/>
<evidence type="ECO:0000313" key="2">
    <source>
        <dbReference type="Proteomes" id="UP000604273"/>
    </source>
</evidence>
<name>A0A8H4T7D4_9HYPO</name>
<sequence>MSLQPTQNVHRSPIDSMVDQMEQAIMTPVEKVLNSLRQEMNRILDEVQDGLNAAIREYYNATTIALNNELTQAVEGTRPT</sequence>
<dbReference type="AlphaFoldDB" id="A0A8H4T7D4"/>
<dbReference type="EMBL" id="JABFAI010000153">
    <property type="protein sequence ID" value="KAF4952613.1"/>
    <property type="molecule type" value="Genomic_DNA"/>
</dbReference>
<evidence type="ECO:0000313" key="1">
    <source>
        <dbReference type="EMBL" id="KAF4952613.1"/>
    </source>
</evidence>
<accession>A0A8H4T7D4</accession>
<comment type="caution">
    <text evidence="1">The sequence shown here is derived from an EMBL/GenBank/DDBJ whole genome shotgun (WGS) entry which is preliminary data.</text>
</comment>
<keyword evidence="2" id="KW-1185">Reference proteome</keyword>
<organism evidence="1 2">
    <name type="scientific">Fusarium gaditjirri</name>
    <dbReference type="NCBI Taxonomy" id="282569"/>
    <lineage>
        <taxon>Eukaryota</taxon>
        <taxon>Fungi</taxon>
        <taxon>Dikarya</taxon>
        <taxon>Ascomycota</taxon>
        <taxon>Pezizomycotina</taxon>
        <taxon>Sordariomycetes</taxon>
        <taxon>Hypocreomycetidae</taxon>
        <taxon>Hypocreales</taxon>
        <taxon>Nectriaceae</taxon>
        <taxon>Fusarium</taxon>
        <taxon>Fusarium nisikadoi species complex</taxon>
    </lineage>
</organism>
<gene>
    <name evidence="1" type="ORF">FGADI_6685</name>
</gene>
<protein>
    <submittedName>
        <fullName evidence="1">Uncharacterized protein</fullName>
    </submittedName>
</protein>
<dbReference type="Proteomes" id="UP000604273">
    <property type="component" value="Unassembled WGS sequence"/>
</dbReference>